<dbReference type="GO" id="GO:0005506">
    <property type="term" value="F:iron ion binding"/>
    <property type="evidence" value="ECO:0007669"/>
    <property type="project" value="InterPro"/>
</dbReference>
<reference evidence="17" key="2">
    <citation type="submission" date="2023-03" db="EMBL/GenBank/DDBJ databases">
        <authorList>
            <person name="Inwood S.N."/>
            <person name="Skelly J.G."/>
            <person name="Guhlin J."/>
            <person name="Harrop T.W.R."/>
            <person name="Goldson S.G."/>
            <person name="Dearden P.K."/>
        </authorList>
    </citation>
    <scope>NUCLEOTIDE SEQUENCE</scope>
    <source>
        <strain evidence="17">Lincoln</strain>
        <tissue evidence="17">Whole body</tissue>
    </source>
</reference>
<dbReference type="SUPFAM" id="SSF48264">
    <property type="entry name" value="Cytochrome P450"/>
    <property type="match status" value="1"/>
</dbReference>
<evidence type="ECO:0000256" key="4">
    <source>
        <dbReference type="ARBA" id="ARBA00004406"/>
    </source>
</evidence>
<evidence type="ECO:0000313" key="17">
    <source>
        <dbReference type="EMBL" id="KAK0175602.1"/>
    </source>
</evidence>
<keyword evidence="11 14" id="KW-0408">Iron</keyword>
<evidence type="ECO:0000256" key="6">
    <source>
        <dbReference type="ARBA" id="ARBA00022617"/>
    </source>
</evidence>
<dbReference type="GO" id="GO:0020037">
    <property type="term" value="F:heme binding"/>
    <property type="evidence" value="ECO:0007669"/>
    <property type="project" value="InterPro"/>
</dbReference>
<dbReference type="Gene3D" id="1.10.630.10">
    <property type="entry name" value="Cytochrome P450"/>
    <property type="match status" value="1"/>
</dbReference>
<reference evidence="17" key="1">
    <citation type="journal article" date="2023" name="bioRxiv">
        <title>Scaffold-level genome assemblies of two parasitoid biocontrol wasps reveal the parthenogenesis mechanism and an associated novel virus.</title>
        <authorList>
            <person name="Inwood S."/>
            <person name="Skelly J."/>
            <person name="Guhlin J."/>
            <person name="Harrop T."/>
            <person name="Goldson S."/>
            <person name="Dearden P."/>
        </authorList>
    </citation>
    <scope>NUCLEOTIDE SEQUENCE</scope>
    <source>
        <strain evidence="17">Lincoln</strain>
        <tissue evidence="17">Whole body</tissue>
    </source>
</reference>
<dbReference type="PRINTS" id="PR00385">
    <property type="entry name" value="P450"/>
</dbReference>
<dbReference type="GO" id="GO:0016705">
    <property type="term" value="F:oxidoreductase activity, acting on paired donors, with incorporation or reduction of molecular oxygen"/>
    <property type="evidence" value="ECO:0007669"/>
    <property type="project" value="InterPro"/>
</dbReference>
<evidence type="ECO:0000256" key="15">
    <source>
        <dbReference type="RuleBase" id="RU000461"/>
    </source>
</evidence>
<protein>
    <recommendedName>
        <fullName evidence="19">Cytochrome P450</fullName>
    </recommendedName>
</protein>
<feature type="transmembrane region" description="Helical" evidence="16">
    <location>
        <begin position="6"/>
        <end position="23"/>
    </location>
</feature>
<comment type="subcellular location">
    <subcellularLocation>
        <location evidence="4">Endoplasmic reticulum membrane</location>
        <topology evidence="4">Peripheral membrane protein</topology>
    </subcellularLocation>
    <subcellularLocation>
        <location evidence="3">Microsome membrane</location>
        <topology evidence="3">Peripheral membrane protein</topology>
    </subcellularLocation>
</comment>
<proteinExistence type="inferred from homology"/>
<keyword evidence="8" id="KW-0256">Endoplasmic reticulum</keyword>
<evidence type="ECO:0000256" key="13">
    <source>
        <dbReference type="ARBA" id="ARBA00023136"/>
    </source>
</evidence>
<dbReference type="PRINTS" id="PR00465">
    <property type="entry name" value="EP450IV"/>
</dbReference>
<dbReference type="InterPro" id="IPR002403">
    <property type="entry name" value="Cyt_P450_E_grp-IV"/>
</dbReference>
<keyword evidence="10 15" id="KW-0560">Oxidoreductase</keyword>
<evidence type="ECO:0000256" key="11">
    <source>
        <dbReference type="ARBA" id="ARBA00023004"/>
    </source>
</evidence>
<keyword evidence="6 14" id="KW-0349">Heme</keyword>
<evidence type="ECO:0000256" key="8">
    <source>
        <dbReference type="ARBA" id="ARBA00022824"/>
    </source>
</evidence>
<comment type="caution">
    <text evidence="17">The sequence shown here is derived from an EMBL/GenBank/DDBJ whole genome shotgun (WGS) entry which is preliminary data.</text>
</comment>
<evidence type="ECO:0000256" key="7">
    <source>
        <dbReference type="ARBA" id="ARBA00022723"/>
    </source>
</evidence>
<dbReference type="AlphaFoldDB" id="A0AA39KVV9"/>
<dbReference type="InterPro" id="IPR050476">
    <property type="entry name" value="Insect_CytP450_Detox"/>
</dbReference>
<dbReference type="PROSITE" id="PS00086">
    <property type="entry name" value="CYTOCHROME_P450"/>
    <property type="match status" value="1"/>
</dbReference>
<keyword evidence="18" id="KW-1185">Reference proteome</keyword>
<accession>A0AA39KVV9</accession>
<evidence type="ECO:0000256" key="12">
    <source>
        <dbReference type="ARBA" id="ARBA00023033"/>
    </source>
</evidence>
<evidence type="ECO:0000313" key="18">
    <source>
        <dbReference type="Proteomes" id="UP001168972"/>
    </source>
</evidence>
<keyword evidence="9" id="KW-0492">Microsome</keyword>
<feature type="binding site" description="axial binding residue" evidence="14">
    <location>
        <position position="451"/>
    </location>
    <ligand>
        <name>heme</name>
        <dbReference type="ChEBI" id="CHEBI:30413"/>
    </ligand>
    <ligandPart>
        <name>Fe</name>
        <dbReference type="ChEBI" id="CHEBI:18248"/>
    </ligandPart>
</feature>
<dbReference type="GO" id="GO:0005789">
    <property type="term" value="C:endoplasmic reticulum membrane"/>
    <property type="evidence" value="ECO:0007669"/>
    <property type="project" value="UniProtKB-SubCell"/>
</dbReference>
<comment type="cofactor">
    <cofactor evidence="1 14">
        <name>heme</name>
        <dbReference type="ChEBI" id="CHEBI:30413"/>
    </cofactor>
</comment>
<dbReference type="InterPro" id="IPR017972">
    <property type="entry name" value="Cyt_P450_CS"/>
</dbReference>
<sequence length="508" mass="58873">MDYYESMILSVILGGLIVILYYMKKENKFEKHGIPYIKPLPIFGNMFQTLFRITQHSELIRKFYNINTKAKYVGFYDFSCPVLIIRDPELVKNITVKYFDHFVDHRGFVDPAHDPLFGKNLFSLRGDNWREIRNLLSPAFTSSKMKAMFKLMEKCSQHFANYMFEQTQKKKTLTINSKDFFSRYTNDVIATCAYGVTIDSMRNPDNEFYVLGKEATNFEGILSLKMFLLRNFPIISRLLGVKLFNKKVTKFFENIVRDTIAIRDEKGISRPDMIQLMMETRKNKNGHGPDLTIEDMTAQAFVFFLGGFDTTALSMSYIAHEISMNPNVQAKLYNEFKNVHIKFNGEPTYEAINSMQYLDAVVNETMRLYPIAHILDRVCTKAFELPPTLPGTKPFQLQPGDSILIPVHAFQSDPQYFYDPDKFIPERFIEDTKGILNSPTYLPFGSGPRICIGNRFAMLEIKILIYHLLMKCVLKPSKKMVNPMKFSTASFQILPKGGFWLDLQPRNE</sequence>
<dbReference type="CDD" id="cd11056">
    <property type="entry name" value="CYP6-like"/>
    <property type="match status" value="1"/>
</dbReference>
<name>A0AA39KVV9_MICHY</name>
<comment type="similarity">
    <text evidence="5 15">Belongs to the cytochrome P450 family.</text>
</comment>
<keyword evidence="16" id="KW-1133">Transmembrane helix</keyword>
<evidence type="ECO:0000256" key="2">
    <source>
        <dbReference type="ARBA" id="ARBA00003690"/>
    </source>
</evidence>
<dbReference type="PANTHER" id="PTHR24292:SF54">
    <property type="entry name" value="CYP9F3-RELATED"/>
    <property type="match status" value="1"/>
</dbReference>
<dbReference type="InterPro" id="IPR001128">
    <property type="entry name" value="Cyt_P450"/>
</dbReference>
<evidence type="ECO:0000256" key="5">
    <source>
        <dbReference type="ARBA" id="ARBA00010617"/>
    </source>
</evidence>
<dbReference type="FunFam" id="1.10.630.10:FF:000042">
    <property type="entry name" value="Cytochrome P450"/>
    <property type="match status" value="1"/>
</dbReference>
<evidence type="ECO:0000256" key="3">
    <source>
        <dbReference type="ARBA" id="ARBA00004174"/>
    </source>
</evidence>
<keyword evidence="12 15" id="KW-0503">Monooxygenase</keyword>
<dbReference type="Proteomes" id="UP001168972">
    <property type="component" value="Unassembled WGS sequence"/>
</dbReference>
<comment type="function">
    <text evidence="2">May be involved in the metabolism of insect hormones and in the breakdown of synthetic insecticides.</text>
</comment>
<dbReference type="InterPro" id="IPR036396">
    <property type="entry name" value="Cyt_P450_sf"/>
</dbReference>
<keyword evidence="13 16" id="KW-0472">Membrane</keyword>
<gene>
    <name evidence="17" type="ORF">PV327_009342</name>
</gene>
<evidence type="ECO:0000256" key="14">
    <source>
        <dbReference type="PIRSR" id="PIRSR602403-1"/>
    </source>
</evidence>
<evidence type="ECO:0000256" key="16">
    <source>
        <dbReference type="SAM" id="Phobius"/>
    </source>
</evidence>
<dbReference type="GO" id="GO:0004497">
    <property type="term" value="F:monooxygenase activity"/>
    <property type="evidence" value="ECO:0007669"/>
    <property type="project" value="UniProtKB-KW"/>
</dbReference>
<evidence type="ECO:0000256" key="9">
    <source>
        <dbReference type="ARBA" id="ARBA00022848"/>
    </source>
</evidence>
<dbReference type="Pfam" id="PF00067">
    <property type="entry name" value="p450"/>
    <property type="match status" value="1"/>
</dbReference>
<dbReference type="EMBL" id="JAQQBR010000005">
    <property type="protein sequence ID" value="KAK0175602.1"/>
    <property type="molecule type" value="Genomic_DNA"/>
</dbReference>
<keyword evidence="7 14" id="KW-0479">Metal-binding</keyword>
<evidence type="ECO:0000256" key="1">
    <source>
        <dbReference type="ARBA" id="ARBA00001971"/>
    </source>
</evidence>
<evidence type="ECO:0008006" key="19">
    <source>
        <dbReference type="Google" id="ProtNLM"/>
    </source>
</evidence>
<keyword evidence="16" id="KW-0812">Transmembrane</keyword>
<dbReference type="PANTHER" id="PTHR24292">
    <property type="entry name" value="CYTOCHROME P450"/>
    <property type="match status" value="1"/>
</dbReference>
<organism evidence="17 18">
    <name type="scientific">Microctonus hyperodae</name>
    <name type="common">Parasitoid wasp</name>
    <dbReference type="NCBI Taxonomy" id="165561"/>
    <lineage>
        <taxon>Eukaryota</taxon>
        <taxon>Metazoa</taxon>
        <taxon>Ecdysozoa</taxon>
        <taxon>Arthropoda</taxon>
        <taxon>Hexapoda</taxon>
        <taxon>Insecta</taxon>
        <taxon>Pterygota</taxon>
        <taxon>Neoptera</taxon>
        <taxon>Endopterygota</taxon>
        <taxon>Hymenoptera</taxon>
        <taxon>Apocrita</taxon>
        <taxon>Ichneumonoidea</taxon>
        <taxon>Braconidae</taxon>
        <taxon>Euphorinae</taxon>
        <taxon>Microctonus</taxon>
    </lineage>
</organism>
<evidence type="ECO:0000256" key="10">
    <source>
        <dbReference type="ARBA" id="ARBA00023002"/>
    </source>
</evidence>